<keyword evidence="5 8" id="KW-0067">ATP-binding</keyword>
<reference evidence="12 13" key="1">
    <citation type="submission" date="2011-04" db="EMBL/GenBank/DDBJ databases">
        <title>Complete sequence of Cellulomonas fimi ATCC 484.</title>
        <authorList>
            <consortium name="US DOE Joint Genome Institute"/>
            <person name="Lucas S."/>
            <person name="Han J."/>
            <person name="Lapidus A."/>
            <person name="Cheng J.-F."/>
            <person name="Goodwin L."/>
            <person name="Pitluck S."/>
            <person name="Peters L."/>
            <person name="Chertkov O."/>
            <person name="Detter J.C."/>
            <person name="Han C."/>
            <person name="Tapia R."/>
            <person name="Land M."/>
            <person name="Hauser L."/>
            <person name="Kyrpides N."/>
            <person name="Ivanova N."/>
            <person name="Ovchinnikova G."/>
            <person name="Pagani I."/>
            <person name="Mead D."/>
            <person name="Brumm P."/>
            <person name="Woyke T."/>
        </authorList>
    </citation>
    <scope>NUCLEOTIDE SEQUENCE [LARGE SCALE GENOMIC DNA]</scope>
    <source>
        <strain evidence="13">ATCC 484 / DSM 20113 / JCM 1341 / NBRC 15513 / NCIMB 8980 / NCTC 7547</strain>
    </source>
</reference>
<evidence type="ECO:0000256" key="3">
    <source>
        <dbReference type="ARBA" id="ARBA00022598"/>
    </source>
</evidence>
<dbReference type="PROSITE" id="PS50968">
    <property type="entry name" value="BIOTINYL_LIPOYL"/>
    <property type="match status" value="1"/>
</dbReference>
<dbReference type="STRING" id="590998.Celf_2558"/>
<dbReference type="InterPro" id="IPR005481">
    <property type="entry name" value="BC-like_N"/>
</dbReference>
<dbReference type="Pfam" id="PF02786">
    <property type="entry name" value="CPSase_L_D2"/>
    <property type="match status" value="1"/>
</dbReference>
<dbReference type="GO" id="GO:0046872">
    <property type="term" value="F:metal ion binding"/>
    <property type="evidence" value="ECO:0007669"/>
    <property type="project" value="InterPro"/>
</dbReference>
<evidence type="ECO:0000256" key="8">
    <source>
        <dbReference type="PROSITE-ProRule" id="PRU00409"/>
    </source>
</evidence>
<dbReference type="InterPro" id="IPR011054">
    <property type="entry name" value="Rudment_hybrid_motif"/>
</dbReference>
<dbReference type="PANTHER" id="PTHR18866">
    <property type="entry name" value="CARBOXYLASE:PYRUVATE/ACETYL-COA/PROPIONYL-COA CARBOXYLASE"/>
    <property type="match status" value="1"/>
</dbReference>
<dbReference type="Pfam" id="PF00364">
    <property type="entry name" value="Biotin_lipoyl"/>
    <property type="match status" value="1"/>
</dbReference>
<name>F4H577_CELFA</name>
<dbReference type="RefSeq" id="WP_013771709.1">
    <property type="nucleotide sequence ID" value="NC_015514.1"/>
</dbReference>
<dbReference type="SUPFAM" id="SSF52440">
    <property type="entry name" value="PreATP-grasp domain"/>
    <property type="match status" value="1"/>
</dbReference>
<dbReference type="AlphaFoldDB" id="F4H577"/>
<proteinExistence type="predicted"/>
<dbReference type="CDD" id="cd06850">
    <property type="entry name" value="biotinyl_domain"/>
    <property type="match status" value="1"/>
</dbReference>
<dbReference type="PROSITE" id="PS00188">
    <property type="entry name" value="BIOTIN"/>
    <property type="match status" value="1"/>
</dbReference>
<dbReference type="PROSITE" id="PS50979">
    <property type="entry name" value="BC"/>
    <property type="match status" value="1"/>
</dbReference>
<dbReference type="SUPFAM" id="SSF56059">
    <property type="entry name" value="Glutathione synthetase ATP-binding domain-like"/>
    <property type="match status" value="1"/>
</dbReference>
<dbReference type="InterPro" id="IPR011764">
    <property type="entry name" value="Biotin_carboxylation_dom"/>
</dbReference>
<dbReference type="Pfam" id="PF00289">
    <property type="entry name" value="Biotin_carb_N"/>
    <property type="match status" value="1"/>
</dbReference>
<evidence type="ECO:0000256" key="6">
    <source>
        <dbReference type="ARBA" id="ARBA00023267"/>
    </source>
</evidence>
<dbReference type="EMBL" id="CP002666">
    <property type="protein sequence ID" value="AEE46683.1"/>
    <property type="molecule type" value="Genomic_DNA"/>
</dbReference>
<organism evidence="12 13">
    <name type="scientific">Cellulomonas fimi (strain ATCC 484 / DSM 20113 / JCM 1341 / CCUG 24087 / LMG 16345 / NBRC 15513 / NCIMB 8980 / NCTC 7547 / NRS-133)</name>
    <dbReference type="NCBI Taxonomy" id="590998"/>
    <lineage>
        <taxon>Bacteria</taxon>
        <taxon>Bacillati</taxon>
        <taxon>Actinomycetota</taxon>
        <taxon>Actinomycetes</taxon>
        <taxon>Micrococcales</taxon>
        <taxon>Cellulomonadaceae</taxon>
        <taxon>Cellulomonas</taxon>
    </lineage>
</organism>
<dbReference type="EC" id="6.3.4.14" evidence="2"/>
<dbReference type="Proteomes" id="UP000008460">
    <property type="component" value="Chromosome"/>
</dbReference>
<feature type="domain" description="ATP-grasp" evidence="10">
    <location>
        <begin position="135"/>
        <end position="332"/>
    </location>
</feature>
<evidence type="ECO:0000256" key="2">
    <source>
        <dbReference type="ARBA" id="ARBA00013263"/>
    </source>
</evidence>
<dbReference type="InterPro" id="IPR005482">
    <property type="entry name" value="Biotin_COase_C"/>
</dbReference>
<comment type="cofactor">
    <cofactor evidence="1">
        <name>biotin</name>
        <dbReference type="ChEBI" id="CHEBI:57586"/>
    </cofactor>
</comment>
<dbReference type="GO" id="GO:0005524">
    <property type="term" value="F:ATP binding"/>
    <property type="evidence" value="ECO:0007669"/>
    <property type="project" value="UniProtKB-UniRule"/>
</dbReference>
<dbReference type="InterPro" id="IPR011761">
    <property type="entry name" value="ATP-grasp"/>
</dbReference>
<gene>
    <name evidence="12" type="ordered locus">Celf_2558</name>
</gene>
<dbReference type="FunFam" id="3.30.470.20:FF:000028">
    <property type="entry name" value="Methylcrotonoyl-CoA carboxylase subunit alpha, mitochondrial"/>
    <property type="match status" value="1"/>
</dbReference>
<dbReference type="Gene3D" id="2.40.50.100">
    <property type="match status" value="1"/>
</dbReference>
<dbReference type="InterPro" id="IPR001882">
    <property type="entry name" value="Biotin_BS"/>
</dbReference>
<dbReference type="SMART" id="SM00878">
    <property type="entry name" value="Biotin_carb_C"/>
    <property type="match status" value="1"/>
</dbReference>
<dbReference type="InterPro" id="IPR000089">
    <property type="entry name" value="Biotin_lipoyl"/>
</dbReference>
<dbReference type="Pfam" id="PF02785">
    <property type="entry name" value="Biotin_carb_C"/>
    <property type="match status" value="1"/>
</dbReference>
<keyword evidence="13" id="KW-1185">Reference proteome</keyword>
<dbReference type="GO" id="GO:0004075">
    <property type="term" value="F:biotin carboxylase activity"/>
    <property type="evidence" value="ECO:0007669"/>
    <property type="project" value="UniProtKB-EC"/>
</dbReference>
<evidence type="ECO:0000259" key="11">
    <source>
        <dbReference type="PROSITE" id="PS50979"/>
    </source>
</evidence>
<evidence type="ECO:0000256" key="1">
    <source>
        <dbReference type="ARBA" id="ARBA00001953"/>
    </source>
</evidence>
<dbReference type="SUPFAM" id="SSF51230">
    <property type="entry name" value="Single hybrid motif"/>
    <property type="match status" value="1"/>
</dbReference>
<dbReference type="InterPro" id="IPR005479">
    <property type="entry name" value="CPAse_ATP-bd"/>
</dbReference>
<evidence type="ECO:0000259" key="9">
    <source>
        <dbReference type="PROSITE" id="PS50968"/>
    </source>
</evidence>
<sequence length="717" mass="74969">MTTTATAATRAAFARPFATVLVANRGEIACRVMATLRRLGIRSVGVWSDADRDARHVALADLAVRLGPAEPRLSYLDVDAVVRVAVATGADAVHPGYGFLSENPDLARACADAGIVFVGPGVRALDVMGDKIRAKDHVSAAGVPVIPGAPLTDDEDPAVVAARVGYPLLVKPSAGGGGKGMTVVAEPGALDDALAASRRVARAAFGDDTLLLERYVRAPRHIEVQLLADAHGGVVHLGERECSLQRRHQKVVEEAPSPRLDAATRARIGAAACDVARSVDYVGAGTVEFLVSDEAPTEFFFMEMNTRLQVEHPVTELVTGLDLVEWQLRVAAGEPLGFAQDDVRLTGHAVEARVYAEDPSRDFLPTTGRILVLDEPTGEGVRVDSALQPGLVVGTTYDPMLAKVVAWGADRPEALRRLDAALARTTVLGVRTNVGFLRHLLAGPDVRAGHLDTGLLARIDAAAPGPVPVPDAACVAAVLWRQATATATAWRADGWRLAGGTPVRRWVTADDREVEVRLTPAETATFPRDRHMHVAVSGEGVDLDGGVGGRSGAGHVVVLGDGAGLLARLVRGGVDSGLLDLDGVTRPVRIAVDGGVTWVAVDGTTHDLRVHGLAEHHAARLAVRRSGATGSPGGPGSPAAPEVRAPMPGVVVAVDAATGDHVVAGQPLLTIEAMKMEHRLAAPRDGVVTLTVRPADRVSLDHVVATITPHPHEGTPE</sequence>
<protein>
    <recommendedName>
        <fullName evidence="2">biotin carboxylase</fullName>
        <ecNumber evidence="2">6.3.4.14</ecNumber>
    </recommendedName>
</protein>
<accession>F4H577</accession>
<dbReference type="SUPFAM" id="SSF51246">
    <property type="entry name" value="Rudiment single hybrid motif"/>
    <property type="match status" value="1"/>
</dbReference>
<evidence type="ECO:0000256" key="5">
    <source>
        <dbReference type="ARBA" id="ARBA00022840"/>
    </source>
</evidence>
<dbReference type="PROSITE" id="PS00867">
    <property type="entry name" value="CPSASE_2"/>
    <property type="match status" value="1"/>
</dbReference>
<evidence type="ECO:0000313" key="12">
    <source>
        <dbReference type="EMBL" id="AEE46683.1"/>
    </source>
</evidence>
<feature type="domain" description="Lipoyl-binding" evidence="9">
    <location>
        <begin position="632"/>
        <end position="708"/>
    </location>
</feature>
<dbReference type="KEGG" id="cfi:Celf_2558"/>
<evidence type="ECO:0000313" key="13">
    <source>
        <dbReference type="Proteomes" id="UP000008460"/>
    </source>
</evidence>
<dbReference type="FunFam" id="3.40.50.20:FF:000010">
    <property type="entry name" value="Propionyl-CoA carboxylase subunit alpha"/>
    <property type="match status" value="1"/>
</dbReference>
<keyword evidence="3" id="KW-0436">Ligase</keyword>
<evidence type="ECO:0000256" key="4">
    <source>
        <dbReference type="ARBA" id="ARBA00022741"/>
    </source>
</evidence>
<dbReference type="InterPro" id="IPR050856">
    <property type="entry name" value="Biotin_carboxylase_complex"/>
</dbReference>
<feature type="domain" description="Biotin carboxylation" evidence="11">
    <location>
        <begin position="16"/>
        <end position="461"/>
    </location>
</feature>
<dbReference type="PROSITE" id="PS00866">
    <property type="entry name" value="CPSASE_1"/>
    <property type="match status" value="1"/>
</dbReference>
<evidence type="ECO:0000256" key="7">
    <source>
        <dbReference type="ARBA" id="ARBA00046317"/>
    </source>
</evidence>
<comment type="pathway">
    <text evidence="7">Amino-acid degradation; L-leucine degradation.</text>
</comment>
<evidence type="ECO:0000259" key="10">
    <source>
        <dbReference type="PROSITE" id="PS50975"/>
    </source>
</evidence>
<dbReference type="Gene3D" id="3.30.470.20">
    <property type="entry name" value="ATP-grasp fold, B domain"/>
    <property type="match status" value="1"/>
</dbReference>
<dbReference type="PROSITE" id="PS50975">
    <property type="entry name" value="ATP_GRASP"/>
    <property type="match status" value="1"/>
</dbReference>
<dbReference type="InterPro" id="IPR011053">
    <property type="entry name" value="Single_hybrid_motif"/>
</dbReference>
<keyword evidence="6" id="KW-0092">Biotin</keyword>
<dbReference type="eggNOG" id="COG4770">
    <property type="taxonomic scope" value="Bacteria"/>
</dbReference>
<dbReference type="PANTHER" id="PTHR18866:SF33">
    <property type="entry name" value="METHYLCROTONOYL-COA CARBOXYLASE SUBUNIT ALPHA, MITOCHONDRIAL-RELATED"/>
    <property type="match status" value="1"/>
</dbReference>
<dbReference type="HOGENOM" id="CLU_000395_3_1_11"/>
<dbReference type="InterPro" id="IPR016185">
    <property type="entry name" value="PreATP-grasp_dom_sf"/>
</dbReference>
<keyword evidence="4 8" id="KW-0547">Nucleotide-binding</keyword>